<feature type="compositionally biased region" description="Low complexity" evidence="1">
    <location>
        <begin position="32"/>
        <end position="55"/>
    </location>
</feature>
<keyword evidence="2" id="KW-0732">Signal</keyword>
<dbReference type="AlphaFoldDB" id="A0A3S5ERZ3"/>
<sequence>MELTKISLTRFGLTALAALIVSACGSSGGGSSSDNQPQQNNASNNSQISQQTNKTSDNKTSDNKTSDNKTSDNKTSDNKTSDNKTSDNKTSDNKTSDNKTSDNKTSDNKTSDNKTSDNKTSDNKTSDNKTSDNKTSDNKTSDNKTSDNKTSDNKTTDNKTSDNKTSNNQLQQERNGTGTAIVISGSNDNVNAQTSTLNHYNTTSINIDGVDIIIGLQDLDIQDWTLTGFRGRKLEVCCGRYSDIRFGVSDSLNESSNGYMFYNGNPTQNMPTSGTATYSGDAIISAENIYGLDPKDYYRGSSKFNVNFGNKTLEGSLSIPNGNRQPVKVEINAKISSNAFTGTTNSTTLQDGQVEGKFYGSNAKEMAGLAQGNDKSWGAAFGAAKQQ</sequence>
<accession>A0A3S5ERZ3</accession>
<evidence type="ECO:0000313" key="4">
    <source>
        <dbReference type="EMBL" id="VEH65548.1"/>
    </source>
</evidence>
<dbReference type="Gene3D" id="2.40.160.90">
    <property type="match status" value="1"/>
</dbReference>
<dbReference type="EMBL" id="LR134405">
    <property type="protein sequence ID" value="VEH65548.1"/>
    <property type="molecule type" value="Genomic_DNA"/>
</dbReference>
<reference evidence="4 5" key="1">
    <citation type="submission" date="2018-12" db="EMBL/GenBank/DDBJ databases">
        <authorList>
            <consortium name="Pathogen Informatics"/>
        </authorList>
    </citation>
    <scope>NUCLEOTIDE SEQUENCE [LARGE SCALE GENOMIC DNA]</scope>
    <source>
        <strain evidence="4 5">NCTC8284</strain>
    </source>
</reference>
<feature type="compositionally biased region" description="Basic and acidic residues" evidence="1">
    <location>
        <begin position="56"/>
        <end position="162"/>
    </location>
</feature>
<dbReference type="Pfam" id="PF01298">
    <property type="entry name" value="TbpB_B_D"/>
    <property type="match status" value="1"/>
</dbReference>
<dbReference type="InterPro" id="IPR011250">
    <property type="entry name" value="OMP/PagP_B-barrel"/>
</dbReference>
<feature type="chain" id="PRO_5018677377" evidence="2">
    <location>
        <begin position="24"/>
        <end position="387"/>
    </location>
</feature>
<evidence type="ECO:0000256" key="2">
    <source>
        <dbReference type="SAM" id="SignalP"/>
    </source>
</evidence>
<dbReference type="Proteomes" id="UP000278733">
    <property type="component" value="Chromosome"/>
</dbReference>
<feature type="region of interest" description="Disordered" evidence="1">
    <location>
        <begin position="25"/>
        <end position="174"/>
    </location>
</feature>
<name>A0A3S5ERZ3_9PAST</name>
<dbReference type="InterPro" id="IPR001677">
    <property type="entry name" value="TbpB_B_D"/>
</dbReference>
<dbReference type="NCBIfam" id="NF041636">
    <property type="entry name" value="slam_lipo"/>
    <property type="match status" value="1"/>
</dbReference>
<organism evidence="4 5">
    <name type="scientific">Rodentibacter pneumotropicus</name>
    <dbReference type="NCBI Taxonomy" id="758"/>
    <lineage>
        <taxon>Bacteria</taxon>
        <taxon>Pseudomonadati</taxon>
        <taxon>Pseudomonadota</taxon>
        <taxon>Gammaproteobacteria</taxon>
        <taxon>Pasteurellales</taxon>
        <taxon>Pasteurellaceae</taxon>
        <taxon>Rodentibacter</taxon>
    </lineage>
</organism>
<dbReference type="STRING" id="758.GCA_000730685_01601"/>
<dbReference type="KEGG" id="rpne:NCTC8284_00693"/>
<feature type="signal peptide" evidence="2">
    <location>
        <begin position="1"/>
        <end position="23"/>
    </location>
</feature>
<feature type="domain" description="Transferrin-binding protein B C-lobe/N-lobe beta-barrel" evidence="3">
    <location>
        <begin position="270"/>
        <end position="385"/>
    </location>
</feature>
<protein>
    <submittedName>
        <fullName evidence="4">Transferrin binding protein-like solute binding protein</fullName>
    </submittedName>
</protein>
<evidence type="ECO:0000313" key="5">
    <source>
        <dbReference type="Proteomes" id="UP000278733"/>
    </source>
</evidence>
<proteinExistence type="predicted"/>
<dbReference type="PROSITE" id="PS51257">
    <property type="entry name" value="PROKAR_LIPOPROTEIN"/>
    <property type="match status" value="1"/>
</dbReference>
<evidence type="ECO:0000259" key="3">
    <source>
        <dbReference type="Pfam" id="PF01298"/>
    </source>
</evidence>
<gene>
    <name evidence="4" type="ORF">NCTC8284_00693</name>
</gene>
<dbReference type="InterPro" id="IPR054843">
    <property type="entry name" value="Slam_hemophilin_C"/>
</dbReference>
<dbReference type="SUPFAM" id="SSF56925">
    <property type="entry name" value="OMPA-like"/>
    <property type="match status" value="1"/>
</dbReference>
<evidence type="ECO:0000256" key="1">
    <source>
        <dbReference type="SAM" id="MobiDB-lite"/>
    </source>
</evidence>